<keyword evidence="3 7" id="KW-0378">Hydrolase</keyword>
<evidence type="ECO:0000256" key="4">
    <source>
        <dbReference type="ARBA" id="ARBA00022833"/>
    </source>
</evidence>
<dbReference type="EMBL" id="CP077062">
    <property type="protein sequence ID" value="QWZ08332.1"/>
    <property type="molecule type" value="Genomic_DNA"/>
</dbReference>
<evidence type="ECO:0000313" key="9">
    <source>
        <dbReference type="Proteomes" id="UP000683575"/>
    </source>
</evidence>
<feature type="domain" description="Peptidase metallopeptidase" evidence="6">
    <location>
        <begin position="71"/>
        <end position="250"/>
    </location>
</feature>
<reference evidence="7" key="1">
    <citation type="submission" date="2021-06" db="EMBL/GenBank/DDBJ databases">
        <title>Complete genome sequence of Nocardioides sp. G188.</title>
        <authorList>
            <person name="Im W.-T."/>
        </authorList>
    </citation>
    <scope>NUCLEOTIDE SEQUENCE</scope>
    <source>
        <strain evidence="7">G188</strain>
    </source>
</reference>
<dbReference type="RefSeq" id="WP_216939814.1">
    <property type="nucleotide sequence ID" value="NZ_CP077062.1"/>
</dbReference>
<evidence type="ECO:0000313" key="7">
    <source>
        <dbReference type="EMBL" id="QWZ08305.1"/>
    </source>
</evidence>
<dbReference type="GO" id="GO:0008270">
    <property type="term" value="F:zinc ion binding"/>
    <property type="evidence" value="ECO:0007669"/>
    <property type="project" value="InterPro"/>
</dbReference>
<dbReference type="EC" id="3.4.24.-" evidence="7"/>
<keyword evidence="5" id="KW-0732">Signal</keyword>
<evidence type="ECO:0000256" key="2">
    <source>
        <dbReference type="ARBA" id="ARBA00022723"/>
    </source>
</evidence>
<dbReference type="KEGG" id="nps:KRR39_00045"/>
<dbReference type="AlphaFoldDB" id="A0A975SYH4"/>
<dbReference type="InterPro" id="IPR001818">
    <property type="entry name" value="Pept_M10_metallopeptidase"/>
</dbReference>
<keyword evidence="4" id="KW-0862">Zinc</keyword>
<dbReference type="KEGG" id="nps:KRR39_23865"/>
<keyword evidence="9" id="KW-1185">Reference proteome</keyword>
<dbReference type="Proteomes" id="UP000683575">
    <property type="component" value="Chromosome"/>
</dbReference>
<keyword evidence="7" id="KW-0482">Metalloprotease</keyword>
<evidence type="ECO:0000259" key="6">
    <source>
        <dbReference type="SMART" id="SM00235"/>
    </source>
</evidence>
<dbReference type="GO" id="GO:0006508">
    <property type="term" value="P:proteolysis"/>
    <property type="evidence" value="ECO:0007669"/>
    <property type="project" value="UniProtKB-KW"/>
</dbReference>
<evidence type="ECO:0000256" key="1">
    <source>
        <dbReference type="ARBA" id="ARBA00022670"/>
    </source>
</evidence>
<evidence type="ECO:0000313" key="8">
    <source>
        <dbReference type="EMBL" id="QWZ08332.1"/>
    </source>
</evidence>
<gene>
    <name evidence="8" type="ORF">KRR39_00045</name>
    <name evidence="7" type="ORF">KRR39_23865</name>
</gene>
<evidence type="ECO:0000256" key="3">
    <source>
        <dbReference type="ARBA" id="ARBA00022801"/>
    </source>
</evidence>
<accession>A0A975SYH4</accession>
<dbReference type="EMBL" id="CP077062">
    <property type="protein sequence ID" value="QWZ08305.1"/>
    <property type="molecule type" value="Genomic_DNA"/>
</dbReference>
<feature type="chain" id="PRO_5038278299" evidence="5">
    <location>
        <begin position="22"/>
        <end position="260"/>
    </location>
</feature>
<dbReference type="GO" id="GO:0031012">
    <property type="term" value="C:extracellular matrix"/>
    <property type="evidence" value="ECO:0007669"/>
    <property type="project" value="InterPro"/>
</dbReference>
<dbReference type="SMART" id="SM00235">
    <property type="entry name" value="ZnMc"/>
    <property type="match status" value="1"/>
</dbReference>
<dbReference type="Pfam" id="PF00413">
    <property type="entry name" value="Peptidase_M10"/>
    <property type="match status" value="1"/>
</dbReference>
<dbReference type="InterPro" id="IPR006026">
    <property type="entry name" value="Peptidase_Metallo"/>
</dbReference>
<organism evidence="7 9">
    <name type="scientific">Nocardioides panacis</name>
    <dbReference type="NCBI Taxonomy" id="2849501"/>
    <lineage>
        <taxon>Bacteria</taxon>
        <taxon>Bacillati</taxon>
        <taxon>Actinomycetota</taxon>
        <taxon>Actinomycetes</taxon>
        <taxon>Propionibacteriales</taxon>
        <taxon>Nocardioidaceae</taxon>
        <taxon>Nocardioides</taxon>
    </lineage>
</organism>
<keyword evidence="2" id="KW-0479">Metal-binding</keyword>
<proteinExistence type="predicted"/>
<sequence>MSITRTVMAALTVLAALTSQAPLDAASHGTVVVASSSVDLARYGSPAVPRTASARRAATRYSFLNTDDLGRPARWNPCKPITWRYNPARQRGASDLRDVRASVARLAAATGLRYVYAGTTSDQPYRPQKGNSTDEDLLIGWGNQATLPDLAGSVAGYGGTTTRYQISADGVRGPQEIVSAQLVLDHDGAALAPGLGHGYSLGALVLHELGHTAGLGHSAFAGDVMYPNVNGAFTGGYAAGDLAGLRLLGATNGCFASPLR</sequence>
<dbReference type="GO" id="GO:0004222">
    <property type="term" value="F:metalloendopeptidase activity"/>
    <property type="evidence" value="ECO:0007669"/>
    <property type="project" value="InterPro"/>
</dbReference>
<protein>
    <submittedName>
        <fullName evidence="7">Matrixin family metalloprotease</fullName>
        <ecNumber evidence="7">3.4.24.-</ecNumber>
    </submittedName>
</protein>
<name>A0A975SYH4_9ACTN</name>
<keyword evidence="1" id="KW-0645">Protease</keyword>
<feature type="signal peptide" evidence="5">
    <location>
        <begin position="1"/>
        <end position="21"/>
    </location>
</feature>
<evidence type="ECO:0000256" key="5">
    <source>
        <dbReference type="SAM" id="SignalP"/>
    </source>
</evidence>